<dbReference type="RefSeq" id="WP_345039964.1">
    <property type="nucleotide sequence ID" value="NZ_BAAAYL010000001.1"/>
</dbReference>
<name>A0ABP6SF09_9ACTN</name>
<sequence length="314" mass="32584">MTVDPVKPLLHRHRTLCEHAVDPLEIAAGLEARGVTDRSAARFRHRDVFSLAEELYARVPRGTDSRTDSSGWPQSVRPSGTDAPADRTGDDATWALWVLAPGLAATLAVVAARTVPDALRSGAYTAGAVVVAGALVLAARRGPLRGPRTSWAARLCTAWLVVHAVLRGDPAVAVALACAVVPAAWCAHLFAAGTRRLLASSRGLEEFAARARPVLLAIVGLYICALLAVLTALRVPTLPVAALGALLFLARLFAVHGFTRVATAGLAAAVLAGAVVPEWGVAAVAAVLLTHATVTLARASAHAPAVIQQKENPS</sequence>
<evidence type="ECO:0000313" key="3">
    <source>
        <dbReference type="EMBL" id="GAA3375240.1"/>
    </source>
</evidence>
<gene>
    <name evidence="3" type="ORF">GCM10020367_42270</name>
</gene>
<dbReference type="Proteomes" id="UP001499990">
    <property type="component" value="Unassembled WGS sequence"/>
</dbReference>
<evidence type="ECO:0008006" key="5">
    <source>
        <dbReference type="Google" id="ProtNLM"/>
    </source>
</evidence>
<accession>A0ABP6SF09</accession>
<evidence type="ECO:0000256" key="2">
    <source>
        <dbReference type="SAM" id="Phobius"/>
    </source>
</evidence>
<feature type="compositionally biased region" description="Polar residues" evidence="1">
    <location>
        <begin position="68"/>
        <end position="78"/>
    </location>
</feature>
<keyword evidence="2" id="KW-0472">Membrane</keyword>
<feature type="transmembrane region" description="Helical" evidence="2">
    <location>
        <begin position="266"/>
        <end position="289"/>
    </location>
</feature>
<organism evidence="3 4">
    <name type="scientific">Streptomyces sannanensis</name>
    <dbReference type="NCBI Taxonomy" id="285536"/>
    <lineage>
        <taxon>Bacteria</taxon>
        <taxon>Bacillati</taxon>
        <taxon>Actinomycetota</taxon>
        <taxon>Actinomycetes</taxon>
        <taxon>Kitasatosporales</taxon>
        <taxon>Streptomycetaceae</taxon>
        <taxon>Streptomyces</taxon>
    </lineage>
</organism>
<feature type="transmembrane region" description="Helical" evidence="2">
    <location>
        <begin position="239"/>
        <end position="259"/>
    </location>
</feature>
<feature type="transmembrane region" description="Helical" evidence="2">
    <location>
        <begin position="94"/>
        <end position="115"/>
    </location>
</feature>
<reference evidence="4" key="1">
    <citation type="journal article" date="2019" name="Int. J. Syst. Evol. Microbiol.">
        <title>The Global Catalogue of Microorganisms (GCM) 10K type strain sequencing project: providing services to taxonomists for standard genome sequencing and annotation.</title>
        <authorList>
            <consortium name="The Broad Institute Genomics Platform"/>
            <consortium name="The Broad Institute Genome Sequencing Center for Infectious Disease"/>
            <person name="Wu L."/>
            <person name="Ma J."/>
        </authorList>
    </citation>
    <scope>NUCLEOTIDE SEQUENCE [LARGE SCALE GENOMIC DNA]</scope>
    <source>
        <strain evidence="4">JCM 9651</strain>
    </source>
</reference>
<feature type="transmembrane region" description="Helical" evidence="2">
    <location>
        <begin position="172"/>
        <end position="193"/>
    </location>
</feature>
<feature type="transmembrane region" description="Helical" evidence="2">
    <location>
        <begin position="214"/>
        <end position="233"/>
    </location>
</feature>
<keyword evidence="4" id="KW-1185">Reference proteome</keyword>
<dbReference type="EMBL" id="BAAAYL010000001">
    <property type="protein sequence ID" value="GAA3375240.1"/>
    <property type="molecule type" value="Genomic_DNA"/>
</dbReference>
<feature type="region of interest" description="Disordered" evidence="1">
    <location>
        <begin position="62"/>
        <end position="86"/>
    </location>
</feature>
<evidence type="ECO:0000313" key="4">
    <source>
        <dbReference type="Proteomes" id="UP001499990"/>
    </source>
</evidence>
<evidence type="ECO:0000256" key="1">
    <source>
        <dbReference type="SAM" id="MobiDB-lite"/>
    </source>
</evidence>
<proteinExistence type="predicted"/>
<keyword evidence="2" id="KW-0812">Transmembrane</keyword>
<keyword evidence="2" id="KW-1133">Transmembrane helix</keyword>
<comment type="caution">
    <text evidence="3">The sequence shown here is derived from an EMBL/GenBank/DDBJ whole genome shotgun (WGS) entry which is preliminary data.</text>
</comment>
<feature type="transmembrane region" description="Helical" evidence="2">
    <location>
        <begin position="121"/>
        <end position="139"/>
    </location>
</feature>
<protein>
    <recommendedName>
        <fullName evidence="5">Integral membrane protein</fullName>
    </recommendedName>
</protein>